<dbReference type="Proteomes" id="UP000310719">
    <property type="component" value="Chromosome"/>
</dbReference>
<dbReference type="AlphaFoldDB" id="A0A4U9HEC0"/>
<organism evidence="2 3">
    <name type="scientific">Leclercia adecarboxylata</name>
    <dbReference type="NCBI Taxonomy" id="83655"/>
    <lineage>
        <taxon>Bacteria</taxon>
        <taxon>Pseudomonadati</taxon>
        <taxon>Pseudomonadota</taxon>
        <taxon>Gammaproteobacteria</taxon>
        <taxon>Enterobacterales</taxon>
        <taxon>Enterobacteriaceae</taxon>
        <taxon>Leclercia</taxon>
    </lineage>
</organism>
<name>A0A4U9HEC0_9ENTR</name>
<feature type="compositionally biased region" description="Low complexity" evidence="1">
    <location>
        <begin position="1"/>
        <end position="17"/>
    </location>
</feature>
<gene>
    <name evidence="2" type="ORF">NCTC13032_00235</name>
</gene>
<dbReference type="EMBL" id="LR590464">
    <property type="protein sequence ID" value="VTP62238.1"/>
    <property type="molecule type" value="Genomic_DNA"/>
</dbReference>
<sequence length="173" mass="18606">MDNDASSASLNNSPADLDPVGTRTGDHVQDGALPPASRTLSAPYAAVTTIIFLPIGGLHHVADTLYARWNRFQRKVQGCWIYDRHHEGGYRAVEPRTISSPEKTCSRTASLAPLIRRTTCSTAAKPICQVGCLRVVMPTPASSGPLQLVKAQQANVAPPVQTNALQRPGDLQR</sequence>
<feature type="region of interest" description="Disordered" evidence="1">
    <location>
        <begin position="1"/>
        <end position="34"/>
    </location>
</feature>
<reference evidence="2 3" key="1">
    <citation type="submission" date="2019-05" db="EMBL/GenBank/DDBJ databases">
        <authorList>
            <consortium name="Pathogen Informatics"/>
        </authorList>
    </citation>
    <scope>NUCLEOTIDE SEQUENCE [LARGE SCALE GENOMIC DNA]</scope>
    <source>
        <strain evidence="2 3">NCTC13032</strain>
    </source>
</reference>
<evidence type="ECO:0000313" key="2">
    <source>
        <dbReference type="EMBL" id="VTP62238.1"/>
    </source>
</evidence>
<evidence type="ECO:0000256" key="1">
    <source>
        <dbReference type="SAM" id="MobiDB-lite"/>
    </source>
</evidence>
<accession>A0A4U9HEC0</accession>
<proteinExistence type="predicted"/>
<protein>
    <submittedName>
        <fullName evidence="2">Uncharacterized protein</fullName>
    </submittedName>
</protein>
<evidence type="ECO:0000313" key="3">
    <source>
        <dbReference type="Proteomes" id="UP000310719"/>
    </source>
</evidence>